<accession>A0A368X7Q0</accession>
<evidence type="ECO:0008006" key="3">
    <source>
        <dbReference type="Google" id="ProtNLM"/>
    </source>
</evidence>
<sequence>MDREVESPCVAVCTLDANDVCIGCGRTLEEIASYGSVSDSERLAINEKAEKRLAEL</sequence>
<evidence type="ECO:0000313" key="2">
    <source>
        <dbReference type="Proteomes" id="UP000253647"/>
    </source>
</evidence>
<protein>
    <recommendedName>
        <fullName evidence="3">DUF1289 domain-containing protein</fullName>
    </recommendedName>
</protein>
<evidence type="ECO:0000313" key="1">
    <source>
        <dbReference type="EMBL" id="RCW63983.1"/>
    </source>
</evidence>
<dbReference type="EMBL" id="QPJI01000016">
    <property type="protein sequence ID" value="RCW63983.1"/>
    <property type="molecule type" value="Genomic_DNA"/>
</dbReference>
<proteinExistence type="predicted"/>
<dbReference type="Proteomes" id="UP000253647">
    <property type="component" value="Unassembled WGS sequence"/>
</dbReference>
<dbReference type="RefSeq" id="WP_114435108.1">
    <property type="nucleotide sequence ID" value="NZ_QPJI01000016.1"/>
</dbReference>
<dbReference type="PANTHER" id="PTHR35175">
    <property type="entry name" value="DUF1289 DOMAIN-CONTAINING PROTEIN"/>
    <property type="match status" value="1"/>
</dbReference>
<comment type="caution">
    <text evidence="1">The sequence shown here is derived from an EMBL/GenBank/DDBJ whole genome shotgun (WGS) entry which is preliminary data.</text>
</comment>
<dbReference type="PANTHER" id="PTHR35175:SF2">
    <property type="entry name" value="DUF1289 DOMAIN-CONTAINING PROTEIN"/>
    <property type="match status" value="1"/>
</dbReference>
<dbReference type="AlphaFoldDB" id="A0A368X7Q0"/>
<name>A0A368X7Q0_MARNT</name>
<gene>
    <name evidence="1" type="ORF">DET61_11624</name>
</gene>
<organism evidence="1 2">
    <name type="scientific">Marinobacter nauticus</name>
    <name type="common">Marinobacter hydrocarbonoclasticus</name>
    <name type="synonym">Marinobacter aquaeolei</name>
    <dbReference type="NCBI Taxonomy" id="2743"/>
    <lineage>
        <taxon>Bacteria</taxon>
        <taxon>Pseudomonadati</taxon>
        <taxon>Pseudomonadota</taxon>
        <taxon>Gammaproteobacteria</taxon>
        <taxon>Pseudomonadales</taxon>
        <taxon>Marinobacteraceae</taxon>
        <taxon>Marinobacter</taxon>
    </lineage>
</organism>
<reference evidence="1 2" key="1">
    <citation type="submission" date="2018-07" db="EMBL/GenBank/DDBJ databases">
        <title>Freshwater and sediment microbial communities from various areas in North America, analyzing microbe dynamics in response to fracking.</title>
        <authorList>
            <person name="Lamendella R."/>
        </authorList>
    </citation>
    <scope>NUCLEOTIDE SEQUENCE [LARGE SCALE GENOMIC DNA]</scope>
    <source>
        <strain evidence="1 2">105B</strain>
    </source>
</reference>
<dbReference type="InterPro" id="IPR010710">
    <property type="entry name" value="DUF1289"/>
</dbReference>
<dbReference type="Pfam" id="PF06945">
    <property type="entry name" value="DUF1289"/>
    <property type="match status" value="1"/>
</dbReference>